<sequence>MAEVLIRDATADDVAEINRIYNHEVAVSTASWDAEPEPLAQRQEWFAARQRAGHAVLVADRDGQILGYGSYGPFRAKSGYALTMEHSVYVDAAARRLGIGAMLLGSIIDRARGAGVHVLVGGLSSDNEVSLRLHEAFGFVVVGRLPQAGVKFGRWLDLVLVQLTLDDAPAPPPTGAAADGRGADYR</sequence>
<evidence type="ECO:0000313" key="5">
    <source>
        <dbReference type="Proteomes" id="UP001434337"/>
    </source>
</evidence>
<dbReference type="Gene3D" id="3.40.630.30">
    <property type="match status" value="1"/>
</dbReference>
<protein>
    <submittedName>
        <fullName evidence="4">GNAT family N-acetyltransferase</fullName>
    </submittedName>
</protein>
<evidence type="ECO:0000313" key="4">
    <source>
        <dbReference type="EMBL" id="WZW99718.1"/>
    </source>
</evidence>
<name>A0ABZ3CAZ4_9ACTN</name>
<evidence type="ECO:0000259" key="3">
    <source>
        <dbReference type="PROSITE" id="PS51186"/>
    </source>
</evidence>
<dbReference type="RefSeq" id="WP_342373271.1">
    <property type="nucleotide sequence ID" value="NZ_CP115965.1"/>
</dbReference>
<accession>A0ABZ3CAZ4</accession>
<gene>
    <name evidence="4" type="ORF">PCC79_05855</name>
</gene>
<dbReference type="PANTHER" id="PTHR43072">
    <property type="entry name" value="N-ACETYLTRANSFERASE"/>
    <property type="match status" value="1"/>
</dbReference>
<dbReference type="InterPro" id="IPR016181">
    <property type="entry name" value="Acyl_CoA_acyltransferase"/>
</dbReference>
<feature type="domain" description="N-acetyltransferase" evidence="3">
    <location>
        <begin position="4"/>
        <end position="166"/>
    </location>
</feature>
<evidence type="ECO:0000256" key="2">
    <source>
        <dbReference type="ARBA" id="ARBA00023315"/>
    </source>
</evidence>
<dbReference type="CDD" id="cd04301">
    <property type="entry name" value="NAT_SF"/>
    <property type="match status" value="1"/>
</dbReference>
<proteinExistence type="predicted"/>
<keyword evidence="5" id="KW-1185">Reference proteome</keyword>
<dbReference type="SUPFAM" id="SSF55729">
    <property type="entry name" value="Acyl-CoA N-acyltransferases (Nat)"/>
    <property type="match status" value="1"/>
</dbReference>
<dbReference type="InterPro" id="IPR000182">
    <property type="entry name" value="GNAT_dom"/>
</dbReference>
<dbReference type="PANTHER" id="PTHR43072:SF23">
    <property type="entry name" value="UPF0039 PROTEIN C11D3.02C"/>
    <property type="match status" value="1"/>
</dbReference>
<dbReference type="PROSITE" id="PS51186">
    <property type="entry name" value="GNAT"/>
    <property type="match status" value="1"/>
</dbReference>
<dbReference type="EMBL" id="CP115965">
    <property type="protein sequence ID" value="WZW99718.1"/>
    <property type="molecule type" value="Genomic_DNA"/>
</dbReference>
<keyword evidence="2" id="KW-0012">Acyltransferase</keyword>
<reference evidence="4 5" key="1">
    <citation type="journal article" date="2023" name="Environ Microbiome">
        <title>A coral-associated actinobacterium mitigates coral bleaching under heat stress.</title>
        <authorList>
            <person name="Li J."/>
            <person name="Zou Y."/>
            <person name="Li Q."/>
            <person name="Zhang J."/>
            <person name="Bourne D.G."/>
            <person name="Lyu Y."/>
            <person name="Liu C."/>
            <person name="Zhang S."/>
        </authorList>
    </citation>
    <scope>NUCLEOTIDE SEQUENCE [LARGE SCALE GENOMIC DNA]</scope>
    <source>
        <strain evidence="4 5">SCSIO 13291</strain>
    </source>
</reference>
<dbReference type="Pfam" id="PF00583">
    <property type="entry name" value="Acetyltransf_1"/>
    <property type="match status" value="1"/>
</dbReference>
<organism evidence="4 5">
    <name type="scientific">Propioniciclava soli</name>
    <dbReference type="NCBI Taxonomy" id="2775081"/>
    <lineage>
        <taxon>Bacteria</taxon>
        <taxon>Bacillati</taxon>
        <taxon>Actinomycetota</taxon>
        <taxon>Actinomycetes</taxon>
        <taxon>Propionibacteriales</taxon>
        <taxon>Propionibacteriaceae</taxon>
        <taxon>Propioniciclava</taxon>
    </lineage>
</organism>
<keyword evidence="1" id="KW-0808">Transferase</keyword>
<dbReference type="Proteomes" id="UP001434337">
    <property type="component" value="Chromosome"/>
</dbReference>
<evidence type="ECO:0000256" key="1">
    <source>
        <dbReference type="ARBA" id="ARBA00022679"/>
    </source>
</evidence>